<dbReference type="PRINTS" id="PR00034">
    <property type="entry name" value="HTHCRP"/>
</dbReference>
<dbReference type="InterPro" id="IPR014710">
    <property type="entry name" value="RmlC-like_jellyroll"/>
</dbReference>
<dbReference type="Pfam" id="PF13545">
    <property type="entry name" value="HTH_Crp_2"/>
    <property type="match status" value="1"/>
</dbReference>
<feature type="domain" description="Cyclic nucleotide-binding" evidence="4">
    <location>
        <begin position="25"/>
        <end position="145"/>
    </location>
</feature>
<dbReference type="Proteomes" id="UP000076603">
    <property type="component" value="Unassembled WGS sequence"/>
</dbReference>
<dbReference type="EMBL" id="LWAE01000007">
    <property type="protein sequence ID" value="KZL89860.1"/>
    <property type="molecule type" value="Genomic_DNA"/>
</dbReference>
<keyword evidence="7" id="KW-1185">Reference proteome</keyword>
<gene>
    <name evidence="6" type="primary">fixK_2</name>
    <name evidence="6" type="ORF">CLMAG_48740</name>
</gene>
<dbReference type="PROSITE" id="PS50042">
    <property type="entry name" value="CNMP_BINDING_3"/>
    <property type="match status" value="1"/>
</dbReference>
<dbReference type="SUPFAM" id="SSF51206">
    <property type="entry name" value="cAMP-binding domain-like"/>
    <property type="match status" value="1"/>
</dbReference>
<dbReference type="GO" id="GO:0003700">
    <property type="term" value="F:DNA-binding transcription factor activity"/>
    <property type="evidence" value="ECO:0007669"/>
    <property type="project" value="InterPro"/>
</dbReference>
<protein>
    <submittedName>
        <fullName evidence="6">Nitrogen fixation regulation protein FixK</fullName>
    </submittedName>
</protein>
<keyword evidence="1" id="KW-0805">Transcription regulation</keyword>
<name>A0A162RGA7_9CLOT</name>
<evidence type="ECO:0000259" key="4">
    <source>
        <dbReference type="PROSITE" id="PS50042"/>
    </source>
</evidence>
<dbReference type="SMART" id="SM00419">
    <property type="entry name" value="HTH_CRP"/>
    <property type="match status" value="1"/>
</dbReference>
<dbReference type="SMART" id="SM00100">
    <property type="entry name" value="cNMP"/>
    <property type="match status" value="1"/>
</dbReference>
<dbReference type="OrthoDB" id="9798104at2"/>
<dbReference type="Pfam" id="PF00027">
    <property type="entry name" value="cNMP_binding"/>
    <property type="match status" value="1"/>
</dbReference>
<dbReference type="InterPro" id="IPR012318">
    <property type="entry name" value="HTH_CRP"/>
</dbReference>
<dbReference type="CDD" id="cd00038">
    <property type="entry name" value="CAP_ED"/>
    <property type="match status" value="1"/>
</dbReference>
<dbReference type="STRING" id="1121326.CLMAG_48740"/>
<dbReference type="InterPro" id="IPR050397">
    <property type="entry name" value="Env_Response_Regulators"/>
</dbReference>
<dbReference type="AlphaFoldDB" id="A0A162RGA7"/>
<evidence type="ECO:0000256" key="3">
    <source>
        <dbReference type="ARBA" id="ARBA00023163"/>
    </source>
</evidence>
<evidence type="ECO:0000259" key="5">
    <source>
        <dbReference type="PROSITE" id="PS51063"/>
    </source>
</evidence>
<organism evidence="6 7">
    <name type="scientific">Clostridium magnum DSM 2767</name>
    <dbReference type="NCBI Taxonomy" id="1121326"/>
    <lineage>
        <taxon>Bacteria</taxon>
        <taxon>Bacillati</taxon>
        <taxon>Bacillota</taxon>
        <taxon>Clostridia</taxon>
        <taxon>Eubacteriales</taxon>
        <taxon>Clostridiaceae</taxon>
        <taxon>Clostridium</taxon>
    </lineage>
</organism>
<dbReference type="InterPro" id="IPR036390">
    <property type="entry name" value="WH_DNA-bd_sf"/>
</dbReference>
<dbReference type="GO" id="GO:0003677">
    <property type="term" value="F:DNA binding"/>
    <property type="evidence" value="ECO:0007669"/>
    <property type="project" value="UniProtKB-KW"/>
</dbReference>
<evidence type="ECO:0000313" key="7">
    <source>
        <dbReference type="Proteomes" id="UP000076603"/>
    </source>
</evidence>
<evidence type="ECO:0000256" key="2">
    <source>
        <dbReference type="ARBA" id="ARBA00023125"/>
    </source>
</evidence>
<evidence type="ECO:0000256" key="1">
    <source>
        <dbReference type="ARBA" id="ARBA00023015"/>
    </source>
</evidence>
<dbReference type="RefSeq" id="WP_066628205.1">
    <property type="nucleotide sequence ID" value="NZ_FQXL01000029.1"/>
</dbReference>
<dbReference type="InterPro" id="IPR000595">
    <property type="entry name" value="cNMP-bd_dom"/>
</dbReference>
<reference evidence="6 7" key="1">
    <citation type="submission" date="2016-04" db="EMBL/GenBank/DDBJ databases">
        <title>Genome sequence of Clostridium magnum DSM 2767.</title>
        <authorList>
            <person name="Poehlein A."/>
            <person name="Uhlig R."/>
            <person name="Fischer R."/>
            <person name="Bahl H."/>
            <person name="Daniel R."/>
        </authorList>
    </citation>
    <scope>NUCLEOTIDE SEQUENCE [LARGE SCALE GENOMIC DNA]</scope>
    <source>
        <strain evidence="6 7">DSM 2767</strain>
    </source>
</reference>
<dbReference type="Gene3D" id="2.60.120.10">
    <property type="entry name" value="Jelly Rolls"/>
    <property type="match status" value="1"/>
</dbReference>
<feature type="domain" description="HTH crp-type" evidence="5">
    <location>
        <begin position="159"/>
        <end position="233"/>
    </location>
</feature>
<proteinExistence type="predicted"/>
<accession>A0A162RGA7</accession>
<dbReference type="PROSITE" id="PS51063">
    <property type="entry name" value="HTH_CRP_2"/>
    <property type="match status" value="1"/>
</dbReference>
<dbReference type="InterPro" id="IPR018335">
    <property type="entry name" value="Tscrpt_reg_HTH_Crp-type_CS"/>
</dbReference>
<dbReference type="PANTHER" id="PTHR24567:SF28">
    <property type="entry name" value="LISTERIOLYSIN REGULATORY PROTEIN"/>
    <property type="match status" value="1"/>
</dbReference>
<sequence length="240" mass="27343">MPNNIDIMCECEKCTGKYCAKKVSIFSTLHDEQVREIADMVVHRNYKKGQIVFFEGDISDKLYIINKGKVKIFKYTKEGKEQILYILTNGDFTGDLSLLKKSKLEFNAEALEDTAVCTLTKEDFDKILEKNPQITLKILEVVHDRLVSLENLIQRLSTKDVETRIAGVILTLIDNFGKETKEGIVLELPLSREEIGNYSGLTRETVSRTLTSMQDSGLIELVGNKKIIIKDIEYLRSIDK</sequence>
<dbReference type="SUPFAM" id="SSF46785">
    <property type="entry name" value="Winged helix' DNA-binding domain"/>
    <property type="match status" value="1"/>
</dbReference>
<dbReference type="PROSITE" id="PS00042">
    <property type="entry name" value="HTH_CRP_1"/>
    <property type="match status" value="1"/>
</dbReference>
<dbReference type="GO" id="GO:0005829">
    <property type="term" value="C:cytosol"/>
    <property type="evidence" value="ECO:0007669"/>
    <property type="project" value="TreeGrafter"/>
</dbReference>
<comment type="caution">
    <text evidence="6">The sequence shown here is derived from an EMBL/GenBank/DDBJ whole genome shotgun (WGS) entry which is preliminary data.</text>
</comment>
<dbReference type="PANTHER" id="PTHR24567">
    <property type="entry name" value="CRP FAMILY TRANSCRIPTIONAL REGULATORY PROTEIN"/>
    <property type="match status" value="1"/>
</dbReference>
<dbReference type="CDD" id="cd00092">
    <property type="entry name" value="HTH_CRP"/>
    <property type="match status" value="1"/>
</dbReference>
<evidence type="ECO:0000313" key="6">
    <source>
        <dbReference type="EMBL" id="KZL89860.1"/>
    </source>
</evidence>
<dbReference type="InterPro" id="IPR036388">
    <property type="entry name" value="WH-like_DNA-bd_sf"/>
</dbReference>
<keyword evidence="3" id="KW-0804">Transcription</keyword>
<keyword evidence="2" id="KW-0238">DNA-binding</keyword>
<dbReference type="InterPro" id="IPR018490">
    <property type="entry name" value="cNMP-bd_dom_sf"/>
</dbReference>
<dbReference type="Gene3D" id="1.10.10.10">
    <property type="entry name" value="Winged helix-like DNA-binding domain superfamily/Winged helix DNA-binding domain"/>
    <property type="match status" value="1"/>
</dbReference>
<dbReference type="PATRIC" id="fig|1121326.3.peg.4934"/>